<accession>A0AA43QFR7</accession>
<dbReference type="InterPro" id="IPR039907">
    <property type="entry name" value="NOB1"/>
</dbReference>
<dbReference type="AlphaFoldDB" id="A0AA43QFR7"/>
<dbReference type="SUPFAM" id="SSF144206">
    <property type="entry name" value="NOB1 zinc finger-like"/>
    <property type="match status" value="1"/>
</dbReference>
<dbReference type="InterPro" id="IPR036283">
    <property type="entry name" value="NOB1_Zf-like_sf"/>
</dbReference>
<dbReference type="GO" id="GO:0030688">
    <property type="term" value="C:preribosome, small subunit precursor"/>
    <property type="evidence" value="ECO:0007669"/>
    <property type="project" value="TreeGrafter"/>
</dbReference>
<feature type="domain" description="Nin one binding (NOB1) Zn-ribbon-like" evidence="10">
    <location>
        <begin position="323"/>
        <end position="394"/>
    </location>
</feature>
<feature type="compositionally biased region" description="Polar residues" evidence="9">
    <location>
        <begin position="177"/>
        <end position="190"/>
    </location>
</feature>
<dbReference type="CDD" id="cd09876">
    <property type="entry name" value="PIN_Nob1-like"/>
    <property type="match status" value="1"/>
</dbReference>
<proteinExistence type="inferred from homology"/>
<evidence type="ECO:0000256" key="2">
    <source>
        <dbReference type="ARBA" id="ARBA00022722"/>
    </source>
</evidence>
<evidence type="ECO:0000256" key="9">
    <source>
        <dbReference type="SAM" id="MobiDB-lite"/>
    </source>
</evidence>
<feature type="binding site" evidence="8">
    <location>
        <position position="333"/>
    </location>
    <ligand>
        <name>Zn(2+)</name>
        <dbReference type="ChEBI" id="CHEBI:29105"/>
    </ligand>
</feature>
<keyword evidence="3 7" id="KW-0479">Metal-binding</keyword>
<organism evidence="12 13">
    <name type="scientific">Ramalina farinacea</name>
    <dbReference type="NCBI Taxonomy" id="258253"/>
    <lineage>
        <taxon>Eukaryota</taxon>
        <taxon>Fungi</taxon>
        <taxon>Dikarya</taxon>
        <taxon>Ascomycota</taxon>
        <taxon>Pezizomycotina</taxon>
        <taxon>Lecanoromycetes</taxon>
        <taxon>OSLEUM clade</taxon>
        <taxon>Lecanoromycetidae</taxon>
        <taxon>Lecanorales</taxon>
        <taxon>Lecanorineae</taxon>
        <taxon>Ramalinaceae</taxon>
        <taxon>Ramalina</taxon>
    </lineage>
</organism>
<dbReference type="InterPro" id="IPR017117">
    <property type="entry name" value="Nob1_euk"/>
</dbReference>
<reference evidence="12" key="1">
    <citation type="journal article" date="2023" name="Genome Biol. Evol.">
        <title>First Whole Genome Sequence and Flow Cytometry Genome Size Data for the Lichen-Forming Fungus Ramalina farinacea (Ascomycota).</title>
        <authorList>
            <person name="Llewellyn T."/>
            <person name="Mian S."/>
            <person name="Hill R."/>
            <person name="Leitch I.J."/>
            <person name="Gaya E."/>
        </authorList>
    </citation>
    <scope>NUCLEOTIDE SEQUENCE</scope>
    <source>
        <strain evidence="12">LIQ254RAFAR</strain>
    </source>
</reference>
<evidence type="ECO:0000313" key="13">
    <source>
        <dbReference type="Proteomes" id="UP001161017"/>
    </source>
</evidence>
<dbReference type="Pfam" id="PF17146">
    <property type="entry name" value="PIN_6"/>
    <property type="match status" value="1"/>
</dbReference>
<dbReference type="InterPro" id="IPR033411">
    <property type="entry name" value="Ribonuclease_PIN"/>
</dbReference>
<evidence type="ECO:0000313" key="12">
    <source>
        <dbReference type="EMBL" id="MDI1485725.1"/>
    </source>
</evidence>
<feature type="compositionally biased region" description="Polar residues" evidence="9">
    <location>
        <begin position="242"/>
        <end position="251"/>
    </location>
</feature>
<dbReference type="InterPro" id="IPR014881">
    <property type="entry name" value="NOB1_Zn-bd"/>
</dbReference>
<dbReference type="Gene3D" id="3.40.50.1010">
    <property type="entry name" value="5'-nuclease"/>
    <property type="match status" value="1"/>
</dbReference>
<evidence type="ECO:0000256" key="3">
    <source>
        <dbReference type="ARBA" id="ARBA00022723"/>
    </source>
</evidence>
<comment type="subcellular location">
    <subcellularLocation>
        <location evidence="7">Nucleus</location>
        <location evidence="7">Nucleolus</location>
    </subcellularLocation>
</comment>
<feature type="domain" description="Ribonuclease PIN" evidence="11">
    <location>
        <begin position="10"/>
        <end position="101"/>
    </location>
</feature>
<gene>
    <name evidence="12" type="primary">nob1</name>
    <name evidence="12" type="ORF">OHK93_003914</name>
</gene>
<comment type="function">
    <text evidence="7">Required for the synthesis of 40S ribosome subunits. Has a role in processing 20S pre-rRNA into the mature 18S rRNA, where it is required for cleavage at the 3' end of the mature 18S rRNA (D-site). Accompanies the 20S pre-rRNA from the nucleus to the cytoplasm.</text>
</comment>
<dbReference type="GO" id="GO:0005737">
    <property type="term" value="C:cytoplasm"/>
    <property type="evidence" value="ECO:0007669"/>
    <property type="project" value="UniProtKB-ARBA"/>
</dbReference>
<feature type="compositionally biased region" description="Acidic residues" evidence="9">
    <location>
        <begin position="252"/>
        <end position="265"/>
    </location>
</feature>
<name>A0AA43QFR7_9LECA</name>
<feature type="binding site" evidence="8">
    <location>
        <position position="348"/>
    </location>
    <ligand>
        <name>Zn(2+)</name>
        <dbReference type="ChEBI" id="CHEBI:29105"/>
    </ligand>
</feature>
<evidence type="ECO:0000256" key="7">
    <source>
        <dbReference type="PIRNR" id="PIRNR037125"/>
    </source>
</evidence>
<feature type="compositionally biased region" description="Basic and acidic residues" evidence="9">
    <location>
        <begin position="191"/>
        <end position="218"/>
    </location>
</feature>
<dbReference type="GO" id="GO:0004521">
    <property type="term" value="F:RNA endonuclease activity"/>
    <property type="evidence" value="ECO:0007669"/>
    <property type="project" value="UniProtKB-UniRule"/>
</dbReference>
<keyword evidence="13" id="KW-1185">Reference proteome</keyword>
<evidence type="ECO:0000256" key="8">
    <source>
        <dbReference type="PIRSR" id="PIRSR037125-1"/>
    </source>
</evidence>
<comment type="similarity">
    <text evidence="1 7">Belongs to the NOB1 family.</text>
</comment>
<sequence length="475" mass="51887">MESNKSIREIVLDSGAIVKNEPPVDTLLACSKNLYTVPSVLSEIRDANTRARLDNILRPFLKVQRPSAHCLQTVIDFAKKSGDFSVLSRTDLEILALTYELEIRLSGGKDHLRQFPGQKLPVNKVKPQERGSETSYPSNYAAQNSGTVNAKAASSASTAPQVPEPPVLDCQTDGEALTQQVSGQSVNQDDMSSRPAKDKEGDEPPDEEVKVLAKELDNSHIGSSSDQSLAERETSAEHVQPSKIQSPIDSPQSDDENSEKEDEEGWITPSNLHKHQMKDTSGSTAPGTEPSQIGVACMTTDFAMQNVLLQIGLNLLSPHLQRIRTIRTYILRCHACFQQVKDTSKQFCPRCGGATLTRVSCSTDAKGVFRIHLKKNMQWNHRGDRYSIPKPTSGSSNGKVKQGKGGGKGGWGQGLILAEDQKEYQRAVNGSGSRMKAKDLMDEDYLPSILTGDRSRPGGRPKVGAGRNVNSKKRI</sequence>
<feature type="compositionally biased region" description="Polar residues" evidence="9">
    <location>
        <begin position="133"/>
        <end position="160"/>
    </location>
</feature>
<dbReference type="EMBL" id="JAPUFD010000002">
    <property type="protein sequence ID" value="MDI1485725.1"/>
    <property type="molecule type" value="Genomic_DNA"/>
</dbReference>
<dbReference type="Pfam" id="PF08772">
    <property type="entry name" value="Zn_ribbon_NOB1"/>
    <property type="match status" value="1"/>
</dbReference>
<keyword evidence="6 7" id="KW-0539">Nucleus</keyword>
<comment type="caution">
    <text evidence="12">The sequence shown here is derived from an EMBL/GenBank/DDBJ whole genome shotgun (WGS) entry which is preliminary data.</text>
</comment>
<dbReference type="FunFam" id="3.40.50.1010:FF:000020">
    <property type="entry name" value="20S-pre-rRNA D-site endonuclease NOB1"/>
    <property type="match status" value="1"/>
</dbReference>
<dbReference type="GO" id="GO:0016787">
    <property type="term" value="F:hydrolase activity"/>
    <property type="evidence" value="ECO:0007669"/>
    <property type="project" value="UniProtKB-KW"/>
</dbReference>
<keyword evidence="4" id="KW-0378">Hydrolase</keyword>
<feature type="region of interest" description="Disordered" evidence="9">
    <location>
        <begin position="112"/>
        <end position="289"/>
    </location>
</feature>
<dbReference type="GO" id="GO:0005730">
    <property type="term" value="C:nucleolus"/>
    <property type="evidence" value="ECO:0007669"/>
    <property type="project" value="UniProtKB-SubCell"/>
</dbReference>
<evidence type="ECO:0000259" key="11">
    <source>
        <dbReference type="Pfam" id="PF17146"/>
    </source>
</evidence>
<feature type="binding site" evidence="8">
    <location>
        <position position="336"/>
    </location>
    <ligand>
        <name>Zn(2+)</name>
        <dbReference type="ChEBI" id="CHEBI:29105"/>
    </ligand>
</feature>
<evidence type="ECO:0000259" key="10">
    <source>
        <dbReference type="Pfam" id="PF08772"/>
    </source>
</evidence>
<evidence type="ECO:0000256" key="6">
    <source>
        <dbReference type="ARBA" id="ARBA00023242"/>
    </source>
</evidence>
<evidence type="ECO:0000256" key="1">
    <source>
        <dbReference type="ARBA" id="ARBA00005858"/>
    </source>
</evidence>
<feature type="compositionally biased region" description="Gly residues" evidence="9">
    <location>
        <begin position="403"/>
        <end position="412"/>
    </location>
</feature>
<feature type="region of interest" description="Disordered" evidence="9">
    <location>
        <begin position="382"/>
        <end position="412"/>
    </location>
</feature>
<dbReference type="PANTHER" id="PTHR12814">
    <property type="entry name" value="RNA-BINDING PROTEIN NOB1"/>
    <property type="match status" value="1"/>
</dbReference>
<protein>
    <recommendedName>
        <fullName evidence="7">20S-pre-rRNA D-site endonuclease NOB1</fullName>
    </recommendedName>
</protein>
<dbReference type="Gene3D" id="6.20.210.10">
    <property type="entry name" value="Nin one binding (NOB1), Zn-ribbon-like"/>
    <property type="match status" value="1"/>
</dbReference>
<dbReference type="GO" id="GO:0030490">
    <property type="term" value="P:maturation of SSU-rRNA"/>
    <property type="evidence" value="ECO:0007669"/>
    <property type="project" value="TreeGrafter"/>
</dbReference>
<evidence type="ECO:0000256" key="4">
    <source>
        <dbReference type="ARBA" id="ARBA00022801"/>
    </source>
</evidence>
<keyword evidence="12" id="KW-0255">Endonuclease</keyword>
<feature type="binding site" evidence="8">
    <location>
        <position position="351"/>
    </location>
    <ligand>
        <name>Zn(2+)</name>
        <dbReference type="ChEBI" id="CHEBI:29105"/>
    </ligand>
</feature>
<dbReference type="PANTHER" id="PTHR12814:SF2">
    <property type="entry name" value="RNA-BINDING PROTEIN NOB1"/>
    <property type="match status" value="1"/>
</dbReference>
<feature type="region of interest" description="Disordered" evidence="9">
    <location>
        <begin position="447"/>
        <end position="475"/>
    </location>
</feature>
<keyword evidence="2" id="KW-0540">Nuclease</keyword>
<dbReference type="GO" id="GO:0046872">
    <property type="term" value="F:metal ion binding"/>
    <property type="evidence" value="ECO:0007669"/>
    <property type="project" value="UniProtKB-UniRule"/>
</dbReference>
<dbReference type="Proteomes" id="UP001161017">
    <property type="component" value="Unassembled WGS sequence"/>
</dbReference>
<keyword evidence="5 7" id="KW-0862">Zinc</keyword>
<dbReference type="PIRSF" id="PIRSF037125">
    <property type="entry name" value="D-site_20S_pre-rRNA_nuclease"/>
    <property type="match status" value="1"/>
</dbReference>
<feature type="compositionally biased region" description="Polar residues" evidence="9">
    <location>
        <begin position="279"/>
        <end position="289"/>
    </location>
</feature>
<evidence type="ECO:0000256" key="5">
    <source>
        <dbReference type="ARBA" id="ARBA00022833"/>
    </source>
</evidence>